<dbReference type="OrthoDB" id="2269034at2759"/>
<evidence type="ECO:0000313" key="1">
    <source>
        <dbReference type="EMBL" id="KAJ3516160.1"/>
    </source>
</evidence>
<dbReference type="AlphaFoldDB" id="A0A9W8N0B5"/>
<sequence>MSMIDELKSRVGSTIRPTKFHLHPTVKHSPVPRLFACNDPPSESERLLILHTVENREKEIQDIDRRMKLSEWSCGSSAGQWATKKSIREEFIRLHKLLLSPIRVLPTEICNLCFTIRSWRAIVLSMSQLWDAITIDFSQPRSTLLASLKYLQIMLGRSSEQLLRISLISGPTSSSAVFEALADVMPACERWEEFAISAPYDVMAALDQITTNGLPETLIQDLKLLLKRSTSTRVKKLHLLVTPSGAVPPGSITELLELCPEVIDLELPLPPRKDLSNLILGQNPIHLVPGLRYLTFHNDVFEWNPGVTQRLAAIASSRCEPRTPPASPSCPSRHLRFPTEDACLDAFAVLHDVRVGYGRIYSEDVNETFCKVLNTLDAPCEENWVLKGLQNVKAAATKLTPIFTQRLSYVIEFSEDAEYESIETLYLNDSAIPGNQEHKFKERGLQALQQWCKILLEDAPNCKWGFEPPSSLVYVPTGDPIRQSKLQSLKMFFGLDMASESLQCLISGED</sequence>
<proteinExistence type="predicted"/>
<comment type="caution">
    <text evidence="1">The sequence shown here is derived from an EMBL/GenBank/DDBJ whole genome shotgun (WGS) entry which is preliminary data.</text>
</comment>
<dbReference type="EMBL" id="JANKHO010000065">
    <property type="protein sequence ID" value="KAJ3516160.1"/>
    <property type="molecule type" value="Genomic_DNA"/>
</dbReference>
<name>A0A9W8N0B5_9AGAR</name>
<reference evidence="1" key="1">
    <citation type="submission" date="2022-07" db="EMBL/GenBank/DDBJ databases">
        <title>Genome Sequence of Agrocybe chaxingu.</title>
        <authorList>
            <person name="Buettner E."/>
        </authorList>
    </citation>
    <scope>NUCLEOTIDE SEQUENCE</scope>
    <source>
        <strain evidence="1">MP-N11</strain>
    </source>
</reference>
<accession>A0A9W8N0B5</accession>
<dbReference type="Proteomes" id="UP001148786">
    <property type="component" value="Unassembled WGS sequence"/>
</dbReference>
<evidence type="ECO:0000313" key="2">
    <source>
        <dbReference type="Proteomes" id="UP001148786"/>
    </source>
</evidence>
<gene>
    <name evidence="1" type="ORF">NLJ89_g1296</name>
</gene>
<keyword evidence="2" id="KW-1185">Reference proteome</keyword>
<protein>
    <submittedName>
        <fullName evidence="1">Uncharacterized protein</fullName>
    </submittedName>
</protein>
<organism evidence="1 2">
    <name type="scientific">Agrocybe chaxingu</name>
    <dbReference type="NCBI Taxonomy" id="84603"/>
    <lineage>
        <taxon>Eukaryota</taxon>
        <taxon>Fungi</taxon>
        <taxon>Dikarya</taxon>
        <taxon>Basidiomycota</taxon>
        <taxon>Agaricomycotina</taxon>
        <taxon>Agaricomycetes</taxon>
        <taxon>Agaricomycetidae</taxon>
        <taxon>Agaricales</taxon>
        <taxon>Agaricineae</taxon>
        <taxon>Strophariaceae</taxon>
        <taxon>Agrocybe</taxon>
    </lineage>
</organism>